<evidence type="ECO:0000256" key="2">
    <source>
        <dbReference type="ARBA" id="ARBA00022475"/>
    </source>
</evidence>
<evidence type="ECO:0000256" key="7">
    <source>
        <dbReference type="ARBA" id="ARBA00023136"/>
    </source>
</evidence>
<dbReference type="GO" id="GO:0009103">
    <property type="term" value="P:lipopolysaccharide biosynthetic process"/>
    <property type="evidence" value="ECO:0007669"/>
    <property type="project" value="UniProtKB-ARBA"/>
</dbReference>
<feature type="transmembrane region" description="Helical" evidence="8">
    <location>
        <begin position="459"/>
        <end position="480"/>
    </location>
</feature>
<feature type="transmembrane region" description="Helical" evidence="8">
    <location>
        <begin position="290"/>
        <end position="317"/>
    </location>
</feature>
<dbReference type="AlphaFoldDB" id="A0A6J4VTY4"/>
<keyword evidence="5 8" id="KW-0812">Transmembrane</keyword>
<name>A0A6J4VTY4_9BACT</name>
<feature type="transmembrane region" description="Helical" evidence="8">
    <location>
        <begin position="486"/>
        <end position="505"/>
    </location>
</feature>
<evidence type="ECO:0000256" key="5">
    <source>
        <dbReference type="ARBA" id="ARBA00022692"/>
    </source>
</evidence>
<dbReference type="InterPro" id="IPR050297">
    <property type="entry name" value="LipidA_mod_glycosyltrf_83"/>
</dbReference>
<feature type="transmembrane region" description="Helical" evidence="8">
    <location>
        <begin position="514"/>
        <end position="532"/>
    </location>
</feature>
<comment type="subcellular location">
    <subcellularLocation>
        <location evidence="1">Cell membrane</location>
        <topology evidence="1">Multi-pass membrane protein</topology>
    </subcellularLocation>
</comment>
<dbReference type="Pfam" id="PF13231">
    <property type="entry name" value="PMT_2"/>
    <property type="match status" value="1"/>
</dbReference>
<keyword evidence="3" id="KW-0328">Glycosyltransferase</keyword>
<sequence length="536" mass="57841">EGSDRYDDDLQAAERAAHRDAPHGLAALSVWVEPGESDRNIAWTRDLAAANEGTEASPYAARGLVRPRAAEPRGSCWGESTWRRAGAAPSAVRETVAMTDVAGDARQGRLLRPGTRLSTPRVPATVSAFFANPVNVLGVVLILALIARALWLWLPHGQLIFDESYYVNAARVILGWDVPANAPYADAPAGLDPNAEHPPLGKVLMAASMAVFGDNGIGWRLPTLIAGMVALLALYGIVRAAGETPRLGILAVSLFALDNLALVHARVGTLDMMALTPLLIGTWLALRGQWVLAGVACAIGSLVKLTGAFGLLALLILQAISLFAAWRRTRRIGYADLRPMILLGSSYAVVAIAGLWLLDWRFSGYGDPWAHLSHMMSFGAALQAPGGPTGIASNPWQWLVNEVDINYLRVAVDTRVNGEIVSSVPSIDVRGAMNPVLIGTAPLAFLFAASYAWRKGNVLALWAIVWAAASYLPYYPLVILNSRITYLYYFLPVIPALAVAVALLLRRARLPNSVTWGYLGLMVWGFLAYFPFRRLP</sequence>
<feature type="transmembrane region" description="Helical" evidence="8">
    <location>
        <begin position="134"/>
        <end position="154"/>
    </location>
</feature>
<keyword evidence="4" id="KW-0808">Transferase</keyword>
<dbReference type="EMBL" id="CADCWM010001072">
    <property type="protein sequence ID" value="CAA9587880.1"/>
    <property type="molecule type" value="Genomic_DNA"/>
</dbReference>
<proteinExistence type="predicted"/>
<evidence type="ECO:0000259" key="9">
    <source>
        <dbReference type="Pfam" id="PF13231"/>
    </source>
</evidence>
<reference evidence="10" key="1">
    <citation type="submission" date="2020-02" db="EMBL/GenBank/DDBJ databases">
        <authorList>
            <person name="Meier V. D."/>
        </authorList>
    </citation>
    <scope>NUCLEOTIDE SEQUENCE</scope>
    <source>
        <strain evidence="10">AVDCRST_MAG88</strain>
    </source>
</reference>
<dbReference type="PANTHER" id="PTHR33908">
    <property type="entry name" value="MANNOSYLTRANSFERASE YKCB-RELATED"/>
    <property type="match status" value="1"/>
</dbReference>
<evidence type="ECO:0000256" key="4">
    <source>
        <dbReference type="ARBA" id="ARBA00022679"/>
    </source>
</evidence>
<dbReference type="GO" id="GO:0016763">
    <property type="term" value="F:pentosyltransferase activity"/>
    <property type="evidence" value="ECO:0007669"/>
    <property type="project" value="TreeGrafter"/>
</dbReference>
<keyword evidence="2" id="KW-1003">Cell membrane</keyword>
<feature type="transmembrane region" description="Helical" evidence="8">
    <location>
        <begin position="249"/>
        <end position="270"/>
    </location>
</feature>
<keyword evidence="7 8" id="KW-0472">Membrane</keyword>
<evidence type="ECO:0000256" key="8">
    <source>
        <dbReference type="SAM" id="Phobius"/>
    </source>
</evidence>
<feature type="non-terminal residue" evidence="10">
    <location>
        <position position="1"/>
    </location>
</feature>
<keyword evidence="6 8" id="KW-1133">Transmembrane helix</keyword>
<protein>
    <recommendedName>
        <fullName evidence="9">Glycosyltransferase RgtA/B/C/D-like domain-containing protein</fullName>
    </recommendedName>
</protein>
<feature type="domain" description="Glycosyltransferase RgtA/B/C/D-like" evidence="9">
    <location>
        <begin position="197"/>
        <end position="328"/>
    </location>
</feature>
<dbReference type="InterPro" id="IPR038731">
    <property type="entry name" value="RgtA/B/C-like"/>
</dbReference>
<dbReference type="GO" id="GO:0005886">
    <property type="term" value="C:plasma membrane"/>
    <property type="evidence" value="ECO:0007669"/>
    <property type="project" value="UniProtKB-SubCell"/>
</dbReference>
<feature type="transmembrane region" description="Helical" evidence="8">
    <location>
        <begin position="217"/>
        <end position="237"/>
    </location>
</feature>
<dbReference type="GO" id="GO:0010041">
    <property type="term" value="P:response to iron(III) ion"/>
    <property type="evidence" value="ECO:0007669"/>
    <property type="project" value="TreeGrafter"/>
</dbReference>
<evidence type="ECO:0000313" key="10">
    <source>
        <dbReference type="EMBL" id="CAA9587880.1"/>
    </source>
</evidence>
<feature type="transmembrane region" description="Helical" evidence="8">
    <location>
        <begin position="432"/>
        <end position="452"/>
    </location>
</feature>
<dbReference type="PANTHER" id="PTHR33908:SF3">
    <property type="entry name" value="UNDECAPRENYL PHOSPHATE-ALPHA-4-AMINO-4-DEOXY-L-ARABINOSE ARABINOSYL TRANSFERASE"/>
    <property type="match status" value="1"/>
</dbReference>
<evidence type="ECO:0000256" key="1">
    <source>
        <dbReference type="ARBA" id="ARBA00004651"/>
    </source>
</evidence>
<evidence type="ECO:0000256" key="6">
    <source>
        <dbReference type="ARBA" id="ARBA00022989"/>
    </source>
</evidence>
<gene>
    <name evidence="10" type="ORF">AVDCRST_MAG88-4284</name>
</gene>
<feature type="transmembrane region" description="Helical" evidence="8">
    <location>
        <begin position="337"/>
        <end position="358"/>
    </location>
</feature>
<accession>A0A6J4VTY4</accession>
<organism evidence="10">
    <name type="scientific">uncultured Thermomicrobiales bacterium</name>
    <dbReference type="NCBI Taxonomy" id="1645740"/>
    <lineage>
        <taxon>Bacteria</taxon>
        <taxon>Pseudomonadati</taxon>
        <taxon>Thermomicrobiota</taxon>
        <taxon>Thermomicrobia</taxon>
        <taxon>Thermomicrobiales</taxon>
        <taxon>environmental samples</taxon>
    </lineage>
</organism>
<evidence type="ECO:0000256" key="3">
    <source>
        <dbReference type="ARBA" id="ARBA00022676"/>
    </source>
</evidence>